<dbReference type="InterPro" id="IPR002347">
    <property type="entry name" value="SDR_fam"/>
</dbReference>
<accession>A0A0A9XTD0</accession>
<dbReference type="AlphaFoldDB" id="A0A0A9XTD0"/>
<dbReference type="PANTHER" id="PTHR42760:SF133">
    <property type="entry name" value="3-OXOACYL-[ACYL-CARRIER-PROTEIN] REDUCTASE"/>
    <property type="match status" value="1"/>
</dbReference>
<dbReference type="PROSITE" id="PS00061">
    <property type="entry name" value="ADH_SHORT"/>
    <property type="match status" value="1"/>
</dbReference>
<reference evidence="6" key="1">
    <citation type="journal article" date="2014" name="PLoS ONE">
        <title>Transcriptome-Based Identification of ABC Transporters in the Western Tarnished Plant Bug Lygus hesperus.</title>
        <authorList>
            <person name="Hull J.J."/>
            <person name="Chaney K."/>
            <person name="Geib S.M."/>
            <person name="Fabrick J.A."/>
            <person name="Brent C.S."/>
            <person name="Walsh D."/>
            <person name="Lavine L.C."/>
        </authorList>
    </citation>
    <scope>NUCLEOTIDE SEQUENCE</scope>
</reference>
<evidence type="ECO:0000256" key="1">
    <source>
        <dbReference type="ARBA" id="ARBA00005194"/>
    </source>
</evidence>
<reference evidence="7" key="3">
    <citation type="journal article" date="2016" name="Gigascience">
        <title>De novo construction of an expanded transcriptome assembly for the western tarnished plant bug, Lygus hesperus.</title>
        <authorList>
            <person name="Tassone E.E."/>
            <person name="Geib S.M."/>
            <person name="Hall B."/>
            <person name="Fabrick J.A."/>
            <person name="Brent C.S."/>
            <person name="Hull J.J."/>
        </authorList>
    </citation>
    <scope>NUCLEOTIDE SEQUENCE</scope>
</reference>
<organism evidence="6">
    <name type="scientific">Lygus hesperus</name>
    <name type="common">Western plant bug</name>
    <dbReference type="NCBI Taxonomy" id="30085"/>
    <lineage>
        <taxon>Eukaryota</taxon>
        <taxon>Metazoa</taxon>
        <taxon>Ecdysozoa</taxon>
        <taxon>Arthropoda</taxon>
        <taxon>Hexapoda</taxon>
        <taxon>Insecta</taxon>
        <taxon>Pterygota</taxon>
        <taxon>Neoptera</taxon>
        <taxon>Paraneoptera</taxon>
        <taxon>Hemiptera</taxon>
        <taxon>Heteroptera</taxon>
        <taxon>Panheteroptera</taxon>
        <taxon>Cimicomorpha</taxon>
        <taxon>Miridae</taxon>
        <taxon>Mirini</taxon>
        <taxon>Lygus</taxon>
    </lineage>
</organism>
<dbReference type="InterPro" id="IPR036291">
    <property type="entry name" value="NAD(P)-bd_dom_sf"/>
</dbReference>
<dbReference type="PRINTS" id="PR00080">
    <property type="entry name" value="SDRFAMILY"/>
</dbReference>
<evidence type="ECO:0000256" key="3">
    <source>
        <dbReference type="ARBA" id="ARBA00023002"/>
    </source>
</evidence>
<keyword evidence="3" id="KW-0560">Oxidoreductase</keyword>
<dbReference type="GO" id="GO:0016616">
    <property type="term" value="F:oxidoreductase activity, acting on the CH-OH group of donors, NAD or NADP as acceptor"/>
    <property type="evidence" value="ECO:0007669"/>
    <property type="project" value="TreeGrafter"/>
</dbReference>
<evidence type="ECO:0000256" key="4">
    <source>
        <dbReference type="ARBA" id="ARBA00041580"/>
    </source>
</evidence>
<reference evidence="6" key="2">
    <citation type="submission" date="2014-07" db="EMBL/GenBank/DDBJ databases">
        <authorList>
            <person name="Hull J."/>
        </authorList>
    </citation>
    <scope>NUCLEOTIDE SEQUENCE</scope>
</reference>
<dbReference type="GO" id="GO:0048038">
    <property type="term" value="F:quinone binding"/>
    <property type="evidence" value="ECO:0007669"/>
    <property type="project" value="TreeGrafter"/>
</dbReference>
<comment type="similarity">
    <text evidence="2">Belongs to the short-chain dehydrogenases/reductases (SDR) family.</text>
</comment>
<dbReference type="PRINTS" id="PR00081">
    <property type="entry name" value="GDHRDH"/>
</dbReference>
<evidence type="ECO:0000313" key="7">
    <source>
        <dbReference type="EMBL" id="JAQ06618.1"/>
    </source>
</evidence>
<dbReference type="Gene3D" id="3.40.50.720">
    <property type="entry name" value="NAD(P)-binding Rossmann-like Domain"/>
    <property type="match status" value="1"/>
</dbReference>
<dbReference type="SUPFAM" id="SSF51735">
    <property type="entry name" value="NAD(P)-binding Rossmann-fold domains"/>
    <property type="match status" value="1"/>
</dbReference>
<sequence>MHTMFKSPVYVPWPLFGEQDSRKWRKLGSSEEVAGAEQVRKERGSRIYAVVTDVSQESQVQACFDELKKNFATPTVLVNCAGIVYEALAVKNEMQKMEQVLSTNYFGAANMCKEFLRSIPVSSSKIRTGETGGLEDGRFLRIVNISSFIVTQGTRGLSAYAASKGAINGYTRTIAMEYPTVRGIPLTANVVSPGVIRTDMTAHLNQAQIDALLQSCAVKRMGEPEEVANVIAFLCTPQASYITGQNINVTGGMV</sequence>
<dbReference type="InterPro" id="IPR020904">
    <property type="entry name" value="Sc_DH/Rdtase_CS"/>
</dbReference>
<dbReference type="GO" id="GO:0006633">
    <property type="term" value="P:fatty acid biosynthetic process"/>
    <property type="evidence" value="ECO:0007669"/>
    <property type="project" value="TreeGrafter"/>
</dbReference>
<name>A0A0A9XTD0_LYGHE</name>
<evidence type="ECO:0000313" key="6">
    <source>
        <dbReference type="EMBL" id="JAG22936.1"/>
    </source>
</evidence>
<comment type="pathway">
    <text evidence="1">Lipid metabolism; fatty acid biosynthesis.</text>
</comment>
<evidence type="ECO:0000256" key="2">
    <source>
        <dbReference type="ARBA" id="ARBA00006484"/>
    </source>
</evidence>
<dbReference type="EMBL" id="GBHO01020668">
    <property type="protein sequence ID" value="JAG22936.1"/>
    <property type="molecule type" value="Transcribed_RNA"/>
</dbReference>
<dbReference type="EMBL" id="GDHC01012011">
    <property type="protein sequence ID" value="JAQ06618.1"/>
    <property type="molecule type" value="Transcribed_RNA"/>
</dbReference>
<dbReference type="Pfam" id="PF13561">
    <property type="entry name" value="adh_short_C2"/>
    <property type="match status" value="1"/>
</dbReference>
<gene>
    <name evidence="6" type="primary">fabG_0</name>
    <name evidence="7" type="synonym">fabG_1</name>
    <name evidence="6" type="ORF">CM83_100570</name>
    <name evidence="7" type="ORF">g.14700</name>
</gene>
<evidence type="ECO:0000256" key="5">
    <source>
        <dbReference type="ARBA" id="ARBA00041707"/>
    </source>
</evidence>
<protein>
    <recommendedName>
        <fullName evidence="5">3-ketoacyl-[acyl-carrier-protein] reductase beta subunit</fullName>
    </recommendedName>
    <alternativeName>
        <fullName evidence="4">Quinone reductase CBR4</fullName>
    </alternativeName>
</protein>
<proteinExistence type="inferred from homology"/>
<dbReference type="PANTHER" id="PTHR42760">
    <property type="entry name" value="SHORT-CHAIN DEHYDROGENASES/REDUCTASES FAMILY MEMBER"/>
    <property type="match status" value="1"/>
</dbReference>